<comment type="caution">
    <text evidence="1">The sequence shown here is derived from an EMBL/GenBank/DDBJ whole genome shotgun (WGS) entry which is preliminary data.</text>
</comment>
<keyword evidence="2" id="KW-1185">Reference proteome</keyword>
<gene>
    <name evidence="1" type="ORF">MENTE1834_LOCUS11007</name>
</gene>
<organism evidence="1 2">
    <name type="scientific">Meloidogyne enterolobii</name>
    <name type="common">Root-knot nematode worm</name>
    <name type="synonym">Meloidogyne mayaguensis</name>
    <dbReference type="NCBI Taxonomy" id="390850"/>
    <lineage>
        <taxon>Eukaryota</taxon>
        <taxon>Metazoa</taxon>
        <taxon>Ecdysozoa</taxon>
        <taxon>Nematoda</taxon>
        <taxon>Chromadorea</taxon>
        <taxon>Rhabditida</taxon>
        <taxon>Tylenchina</taxon>
        <taxon>Tylenchomorpha</taxon>
        <taxon>Tylenchoidea</taxon>
        <taxon>Meloidogynidae</taxon>
        <taxon>Meloidogyninae</taxon>
        <taxon>Meloidogyne</taxon>
    </lineage>
</organism>
<dbReference type="Proteomes" id="UP001497535">
    <property type="component" value="Unassembled WGS sequence"/>
</dbReference>
<name>A0ACB0YEC0_MELEN</name>
<protein>
    <submittedName>
        <fullName evidence="1">Uncharacterized protein</fullName>
    </submittedName>
</protein>
<accession>A0ACB0YEC0</accession>
<dbReference type="EMBL" id="CAVMJV010000010">
    <property type="protein sequence ID" value="CAK5042950.1"/>
    <property type="molecule type" value="Genomic_DNA"/>
</dbReference>
<sequence>MHFSIYQVPQIPPLILSRVNMKSPKCKNCGAEHASLYRRDQTNGDCYCNACGLYRKLHGMNKCIINLLAIMLSFFTDRLSIL</sequence>
<reference evidence="1" key="1">
    <citation type="submission" date="2023-11" db="EMBL/GenBank/DDBJ databases">
        <authorList>
            <person name="Poullet M."/>
        </authorList>
    </citation>
    <scope>NUCLEOTIDE SEQUENCE</scope>
    <source>
        <strain evidence="1">E1834</strain>
    </source>
</reference>
<proteinExistence type="predicted"/>
<evidence type="ECO:0000313" key="1">
    <source>
        <dbReference type="EMBL" id="CAK5042950.1"/>
    </source>
</evidence>
<evidence type="ECO:0000313" key="2">
    <source>
        <dbReference type="Proteomes" id="UP001497535"/>
    </source>
</evidence>